<feature type="transmembrane region" description="Helical" evidence="13">
    <location>
        <begin position="239"/>
        <end position="259"/>
    </location>
</feature>
<evidence type="ECO:0000256" key="13">
    <source>
        <dbReference type="SAM" id="Phobius"/>
    </source>
</evidence>
<protein>
    <submittedName>
        <fullName evidence="14">TrkH family potassium uptake protein</fullName>
    </submittedName>
</protein>
<organism evidence="14 15">
    <name type="scientific">Ligaoa zhengdingensis</name>
    <dbReference type="NCBI Taxonomy" id="2763658"/>
    <lineage>
        <taxon>Bacteria</taxon>
        <taxon>Bacillati</taxon>
        <taxon>Bacillota</taxon>
        <taxon>Clostridia</taxon>
        <taxon>Eubacteriales</taxon>
        <taxon>Oscillospiraceae</taxon>
        <taxon>Ligaoa</taxon>
    </lineage>
</organism>
<dbReference type="EMBL" id="JACRST010000009">
    <property type="protein sequence ID" value="MBC8546781.1"/>
    <property type="molecule type" value="Genomic_DNA"/>
</dbReference>
<evidence type="ECO:0000256" key="6">
    <source>
        <dbReference type="ARBA" id="ARBA00022538"/>
    </source>
</evidence>
<feature type="transmembrane region" description="Helical" evidence="13">
    <location>
        <begin position="453"/>
        <end position="474"/>
    </location>
</feature>
<feature type="transmembrane region" description="Helical" evidence="13">
    <location>
        <begin position="68"/>
        <end position="90"/>
    </location>
</feature>
<keyword evidence="15" id="KW-1185">Reference proteome</keyword>
<feature type="binding site" evidence="12">
    <location>
        <position position="111"/>
    </location>
    <ligand>
        <name>K(+)</name>
        <dbReference type="ChEBI" id="CHEBI:29103"/>
    </ligand>
</feature>
<evidence type="ECO:0000256" key="1">
    <source>
        <dbReference type="ARBA" id="ARBA00004429"/>
    </source>
</evidence>
<dbReference type="GO" id="GO:0015379">
    <property type="term" value="F:potassium:chloride symporter activity"/>
    <property type="evidence" value="ECO:0007669"/>
    <property type="project" value="InterPro"/>
</dbReference>
<keyword evidence="9 13" id="KW-1133">Transmembrane helix</keyword>
<dbReference type="GO" id="GO:0005886">
    <property type="term" value="C:plasma membrane"/>
    <property type="evidence" value="ECO:0007669"/>
    <property type="project" value="UniProtKB-SubCell"/>
</dbReference>
<feature type="transmembrane region" description="Helical" evidence="13">
    <location>
        <begin position="271"/>
        <end position="293"/>
    </location>
</feature>
<keyword evidence="4" id="KW-1003">Cell membrane</keyword>
<evidence type="ECO:0000256" key="11">
    <source>
        <dbReference type="ARBA" id="ARBA00023136"/>
    </source>
</evidence>
<keyword evidence="7 13" id="KW-0812">Transmembrane</keyword>
<keyword evidence="5" id="KW-0997">Cell inner membrane</keyword>
<evidence type="ECO:0000256" key="7">
    <source>
        <dbReference type="ARBA" id="ARBA00022692"/>
    </source>
</evidence>
<proteinExistence type="inferred from homology"/>
<comment type="caution">
    <text evidence="14">The sequence shown here is derived from an EMBL/GenBank/DDBJ whole genome shotgun (WGS) entry which is preliminary data.</text>
</comment>
<feature type="binding site" evidence="12">
    <location>
        <position position="430"/>
    </location>
    <ligand>
        <name>K(+)</name>
        <dbReference type="ChEBI" id="CHEBI:29103"/>
    </ligand>
</feature>
<feature type="transmembrane region" description="Helical" evidence="13">
    <location>
        <begin position="182"/>
        <end position="203"/>
    </location>
</feature>
<evidence type="ECO:0000256" key="2">
    <source>
        <dbReference type="ARBA" id="ARBA00009137"/>
    </source>
</evidence>
<evidence type="ECO:0000256" key="10">
    <source>
        <dbReference type="ARBA" id="ARBA00023065"/>
    </source>
</evidence>
<dbReference type="GO" id="GO:0046872">
    <property type="term" value="F:metal ion binding"/>
    <property type="evidence" value="ECO:0007669"/>
    <property type="project" value="UniProtKB-KW"/>
</dbReference>
<feature type="transmembrane region" description="Helical" evidence="13">
    <location>
        <begin position="132"/>
        <end position="150"/>
    </location>
</feature>
<sequence>MNYRMIFSILGRIMHVVAALLLLPLAVALLYREDTILAFLLPIGVLMLLGTLLSRLEPRHNRTYYARDGFITVALAWILISLFGALPFWLSGEIPSFVDSFFETVSGFTTTGASILTDVEALSHGMLFWRSFTHWVGGMGVLVFVLAVMPKSEGNSMHLMRAEVPGPTVGKLVSQIRLTARILYGIYIAMTALEVLLLCLGGMPVFDSLVNAFGTAGTGGFAIKNASIGFYNSAYVDGVITVFMILFGINFNVFYFLIAGSFLRALRSEELHWYLGIIAVSIAAITLNIGHLYDNLLQAFRYASFQVASIITTTGFATADYTAWPEFSQGILLLLMFFGACAGSTGGGLKTARLVIMVKSGLAQIRHLFQPRSVVAVKFEGKRVEESSLNSIHTFFIVYMMLFSGSVLLLSLDHFDFATTFSAVAACINNIGPGIGLVGPTGNYSIFSDAGKLLLSFNMLAGRLEIFPILMLFLPPVWKRK</sequence>
<keyword evidence="8 12" id="KW-0630">Potassium</keyword>
<dbReference type="PANTHER" id="PTHR32024:SF2">
    <property type="entry name" value="TRK SYSTEM POTASSIUM UPTAKE PROTEIN TRKG-RELATED"/>
    <property type="match status" value="1"/>
</dbReference>
<dbReference type="AlphaFoldDB" id="A0A926DXT8"/>
<dbReference type="InterPro" id="IPR004772">
    <property type="entry name" value="TrkH"/>
</dbReference>
<evidence type="ECO:0000313" key="14">
    <source>
        <dbReference type="EMBL" id="MBC8546781.1"/>
    </source>
</evidence>
<comment type="subcellular location">
    <subcellularLocation>
        <location evidence="1">Cell inner membrane</location>
        <topology evidence="1">Multi-pass membrane protein</topology>
    </subcellularLocation>
</comment>
<feature type="binding site" evidence="12">
    <location>
        <position position="219"/>
    </location>
    <ligand>
        <name>K(+)</name>
        <dbReference type="ChEBI" id="CHEBI:29103"/>
    </ligand>
</feature>
<keyword evidence="11 13" id="KW-0472">Membrane</keyword>
<evidence type="ECO:0000256" key="3">
    <source>
        <dbReference type="ARBA" id="ARBA00022448"/>
    </source>
</evidence>
<feature type="transmembrane region" description="Helical" evidence="13">
    <location>
        <begin position="37"/>
        <end position="56"/>
    </location>
</feature>
<feature type="binding site" evidence="12">
    <location>
        <position position="313"/>
    </location>
    <ligand>
        <name>K(+)</name>
        <dbReference type="ChEBI" id="CHEBI:29103"/>
    </ligand>
</feature>
<accession>A0A926DXT8</accession>
<name>A0A926DXT8_9FIRM</name>
<feature type="binding site" evidence="12">
    <location>
        <position position="314"/>
    </location>
    <ligand>
        <name>K(+)</name>
        <dbReference type="ChEBI" id="CHEBI:29103"/>
    </ligand>
</feature>
<dbReference type="PANTHER" id="PTHR32024">
    <property type="entry name" value="TRK SYSTEM POTASSIUM UPTAKE PROTEIN TRKG-RELATED"/>
    <property type="match status" value="1"/>
</dbReference>
<dbReference type="RefSeq" id="WP_249282859.1">
    <property type="nucleotide sequence ID" value="NZ_JACRST010000009.1"/>
</dbReference>
<evidence type="ECO:0000256" key="5">
    <source>
        <dbReference type="ARBA" id="ARBA00022519"/>
    </source>
</evidence>
<dbReference type="InterPro" id="IPR003445">
    <property type="entry name" value="Cat_transpt"/>
</dbReference>
<feature type="binding site" evidence="12">
    <location>
        <position position="110"/>
    </location>
    <ligand>
        <name>K(+)</name>
        <dbReference type="ChEBI" id="CHEBI:29103"/>
    </ligand>
</feature>
<dbReference type="Proteomes" id="UP000653127">
    <property type="component" value="Unassembled WGS sequence"/>
</dbReference>
<feature type="transmembrane region" description="Helical" evidence="13">
    <location>
        <begin position="12"/>
        <end position="31"/>
    </location>
</feature>
<keyword evidence="3" id="KW-0813">Transport</keyword>
<reference evidence="14" key="1">
    <citation type="submission" date="2020-08" db="EMBL/GenBank/DDBJ databases">
        <title>Genome public.</title>
        <authorList>
            <person name="Liu C."/>
            <person name="Sun Q."/>
        </authorList>
    </citation>
    <scope>NUCLEOTIDE SEQUENCE</scope>
    <source>
        <strain evidence="14">NSJ-31</strain>
    </source>
</reference>
<feature type="transmembrane region" description="Helical" evidence="13">
    <location>
        <begin position="330"/>
        <end position="349"/>
    </location>
</feature>
<gene>
    <name evidence="14" type="ORF">H8711_07510</name>
</gene>
<evidence type="ECO:0000256" key="9">
    <source>
        <dbReference type="ARBA" id="ARBA00022989"/>
    </source>
</evidence>
<evidence type="ECO:0000256" key="12">
    <source>
        <dbReference type="PIRSR" id="PIRSR006247-1"/>
    </source>
</evidence>
<feature type="transmembrane region" description="Helical" evidence="13">
    <location>
        <begin position="392"/>
        <end position="412"/>
    </location>
</feature>
<dbReference type="PIRSF" id="PIRSF006247">
    <property type="entry name" value="TrkH"/>
    <property type="match status" value="1"/>
</dbReference>
<evidence type="ECO:0000256" key="8">
    <source>
        <dbReference type="ARBA" id="ARBA00022958"/>
    </source>
</evidence>
<keyword evidence="12" id="KW-0479">Metal-binding</keyword>
<dbReference type="Pfam" id="PF02386">
    <property type="entry name" value="TrkH"/>
    <property type="match status" value="1"/>
</dbReference>
<keyword evidence="10" id="KW-0406">Ion transport</keyword>
<evidence type="ECO:0000313" key="15">
    <source>
        <dbReference type="Proteomes" id="UP000653127"/>
    </source>
</evidence>
<keyword evidence="6" id="KW-0633">Potassium transport</keyword>
<evidence type="ECO:0000256" key="4">
    <source>
        <dbReference type="ARBA" id="ARBA00022475"/>
    </source>
</evidence>
<comment type="similarity">
    <text evidence="2">Belongs to the TrkH potassium transport family.</text>
</comment>